<evidence type="ECO:0000259" key="13">
    <source>
        <dbReference type="PROSITE" id="PS50280"/>
    </source>
</evidence>
<feature type="domain" description="SET" evidence="13">
    <location>
        <begin position="224"/>
        <end position="335"/>
    </location>
</feature>
<organism evidence="14 15">
    <name type="scientific">Pristionchus entomophagus</name>
    <dbReference type="NCBI Taxonomy" id="358040"/>
    <lineage>
        <taxon>Eukaryota</taxon>
        <taxon>Metazoa</taxon>
        <taxon>Ecdysozoa</taxon>
        <taxon>Nematoda</taxon>
        <taxon>Chromadorea</taxon>
        <taxon>Rhabditida</taxon>
        <taxon>Rhabditina</taxon>
        <taxon>Diplogasteromorpha</taxon>
        <taxon>Diplogasteroidea</taxon>
        <taxon>Neodiplogasteridae</taxon>
        <taxon>Pristionchus</taxon>
    </lineage>
</organism>
<accession>A0AAV5TEU1</accession>
<evidence type="ECO:0000256" key="6">
    <source>
        <dbReference type="ARBA" id="ARBA00022737"/>
    </source>
</evidence>
<keyword evidence="15" id="KW-1185">Reference proteome</keyword>
<evidence type="ECO:0000256" key="12">
    <source>
        <dbReference type="SAM" id="MobiDB-lite"/>
    </source>
</evidence>
<dbReference type="Gene3D" id="2.170.270.10">
    <property type="entry name" value="SET domain"/>
    <property type="match status" value="1"/>
</dbReference>
<evidence type="ECO:0000256" key="9">
    <source>
        <dbReference type="ARBA" id="ARBA00023015"/>
    </source>
</evidence>
<evidence type="ECO:0000256" key="4">
    <source>
        <dbReference type="ARBA" id="ARBA00022691"/>
    </source>
</evidence>
<dbReference type="AlphaFoldDB" id="A0AAV5TEU1"/>
<reference evidence="14" key="1">
    <citation type="submission" date="2023-10" db="EMBL/GenBank/DDBJ databases">
        <title>Genome assembly of Pristionchus species.</title>
        <authorList>
            <person name="Yoshida K."/>
            <person name="Sommer R.J."/>
        </authorList>
    </citation>
    <scope>NUCLEOTIDE SEQUENCE</scope>
    <source>
        <strain evidence="14">RS0144</strain>
    </source>
</reference>
<feature type="non-terminal residue" evidence="14">
    <location>
        <position position="1"/>
    </location>
</feature>
<keyword evidence="4" id="KW-0949">S-adenosyl-L-methionine</keyword>
<feature type="compositionally biased region" description="Acidic residues" evidence="12">
    <location>
        <begin position="13"/>
        <end position="24"/>
    </location>
</feature>
<evidence type="ECO:0000256" key="8">
    <source>
        <dbReference type="ARBA" id="ARBA00022833"/>
    </source>
</evidence>
<evidence type="ECO:0000313" key="14">
    <source>
        <dbReference type="EMBL" id="GMS91558.1"/>
    </source>
</evidence>
<proteinExistence type="predicted"/>
<evidence type="ECO:0000256" key="11">
    <source>
        <dbReference type="ARBA" id="ARBA00023242"/>
    </source>
</evidence>
<dbReference type="GO" id="GO:0042054">
    <property type="term" value="F:histone methyltransferase activity"/>
    <property type="evidence" value="ECO:0007669"/>
    <property type="project" value="InterPro"/>
</dbReference>
<dbReference type="Proteomes" id="UP001432027">
    <property type="component" value="Unassembled WGS sequence"/>
</dbReference>
<dbReference type="PANTHER" id="PTHR16515:SF49">
    <property type="entry name" value="GASTRULA ZINC FINGER PROTEIN XLCGF49.1-LIKE-RELATED"/>
    <property type="match status" value="1"/>
</dbReference>
<keyword evidence="3" id="KW-0808">Transferase</keyword>
<dbReference type="PROSITE" id="PS50280">
    <property type="entry name" value="SET"/>
    <property type="match status" value="1"/>
</dbReference>
<evidence type="ECO:0000256" key="5">
    <source>
        <dbReference type="ARBA" id="ARBA00022723"/>
    </source>
</evidence>
<dbReference type="InterPro" id="IPR044417">
    <property type="entry name" value="PRDM7_9_PR-SET"/>
</dbReference>
<dbReference type="GO" id="GO:0032259">
    <property type="term" value="P:methylation"/>
    <property type="evidence" value="ECO:0007669"/>
    <property type="project" value="UniProtKB-KW"/>
</dbReference>
<evidence type="ECO:0000256" key="2">
    <source>
        <dbReference type="ARBA" id="ARBA00022603"/>
    </source>
</evidence>
<dbReference type="GO" id="GO:0008270">
    <property type="term" value="F:zinc ion binding"/>
    <property type="evidence" value="ECO:0007669"/>
    <property type="project" value="UniProtKB-KW"/>
</dbReference>
<dbReference type="Pfam" id="PF21549">
    <property type="entry name" value="PRDM2_PR"/>
    <property type="match status" value="1"/>
</dbReference>
<dbReference type="EMBL" id="BTSX01000003">
    <property type="protein sequence ID" value="GMS91558.1"/>
    <property type="molecule type" value="Genomic_DNA"/>
</dbReference>
<dbReference type="InterPro" id="IPR046341">
    <property type="entry name" value="SET_dom_sf"/>
</dbReference>
<keyword evidence="10" id="KW-0804">Transcription</keyword>
<comment type="caution">
    <text evidence="14">The sequence shown here is derived from an EMBL/GenBank/DDBJ whole genome shotgun (WGS) entry which is preliminary data.</text>
</comment>
<keyword evidence="9" id="KW-0805">Transcription regulation</keyword>
<comment type="subcellular location">
    <subcellularLocation>
        <location evidence="1">Nucleus</location>
    </subcellularLocation>
</comment>
<dbReference type="SMART" id="SM00317">
    <property type="entry name" value="SET"/>
    <property type="match status" value="1"/>
</dbReference>
<feature type="region of interest" description="Disordered" evidence="12">
    <location>
        <begin position="1"/>
        <end position="74"/>
    </location>
</feature>
<keyword evidence="6" id="KW-0677">Repeat</keyword>
<dbReference type="GO" id="GO:0010468">
    <property type="term" value="P:regulation of gene expression"/>
    <property type="evidence" value="ECO:0007669"/>
    <property type="project" value="TreeGrafter"/>
</dbReference>
<keyword evidence="8" id="KW-0862">Zinc</keyword>
<dbReference type="GO" id="GO:0005634">
    <property type="term" value="C:nucleus"/>
    <property type="evidence" value="ECO:0007669"/>
    <property type="project" value="UniProtKB-SubCell"/>
</dbReference>
<evidence type="ECO:0000256" key="7">
    <source>
        <dbReference type="ARBA" id="ARBA00022771"/>
    </source>
</evidence>
<dbReference type="CDD" id="cd19193">
    <property type="entry name" value="PR-SET_PRDM7_9"/>
    <property type="match status" value="1"/>
</dbReference>
<evidence type="ECO:0000256" key="3">
    <source>
        <dbReference type="ARBA" id="ARBA00022679"/>
    </source>
</evidence>
<evidence type="ECO:0000256" key="1">
    <source>
        <dbReference type="ARBA" id="ARBA00004123"/>
    </source>
</evidence>
<evidence type="ECO:0000256" key="10">
    <source>
        <dbReference type="ARBA" id="ARBA00023163"/>
    </source>
</evidence>
<keyword evidence="5" id="KW-0479">Metal-binding</keyword>
<gene>
    <name evidence="14" type="ORF">PENTCL1PPCAC_13733</name>
</gene>
<sequence>GAHRISIPGLGDDSSDESGNDEEVAQPIDEIVVDPATPEPVGEEVIVEQQEEGGNEVEPFVDDTQEDEEEAEYDPTDAPFLIRRPQTSAVISQLYPAYEEEMPSQQSADEIPHQSLQVDQQEEDQQVDQDDNFFVVDVHARCIKIMPGGYNEKDFAMLEKIPTENFALLNERVHSPNAEDDDHFYCEQCVMSFRVSCPKHPLYRIIDRLVSDPIEDRAKKTKPAFIHIRTSSIPNAGLGAFTNTDLPVGVVFGPYQGILSKESDTKGYSWEIRNVDARSMYLDGSDPKYSNWMRFINSPRFDREQNLVAFQYNGSVYYRVIKPIDSEQELLVWYGAKYGESLGVFKTKRSSTKIRFFTATEVKNPFII</sequence>
<name>A0AAV5TEU1_9BILA</name>
<keyword evidence="7" id="KW-0863">Zinc-finger</keyword>
<dbReference type="SUPFAM" id="SSF82199">
    <property type="entry name" value="SET domain"/>
    <property type="match status" value="1"/>
</dbReference>
<keyword evidence="2" id="KW-0489">Methyltransferase</keyword>
<keyword evidence="11" id="KW-0539">Nucleus</keyword>
<dbReference type="InterPro" id="IPR050331">
    <property type="entry name" value="Zinc_finger"/>
</dbReference>
<protein>
    <recommendedName>
        <fullName evidence="13">SET domain-containing protein</fullName>
    </recommendedName>
</protein>
<evidence type="ECO:0000313" key="15">
    <source>
        <dbReference type="Proteomes" id="UP001432027"/>
    </source>
</evidence>
<feature type="compositionally biased region" description="Acidic residues" evidence="12">
    <location>
        <begin position="41"/>
        <end position="74"/>
    </location>
</feature>
<dbReference type="InterPro" id="IPR001214">
    <property type="entry name" value="SET_dom"/>
</dbReference>
<feature type="region of interest" description="Disordered" evidence="12">
    <location>
        <begin position="100"/>
        <end position="124"/>
    </location>
</feature>
<dbReference type="PANTHER" id="PTHR16515">
    <property type="entry name" value="PR DOMAIN ZINC FINGER PROTEIN"/>
    <property type="match status" value="1"/>
</dbReference>